<dbReference type="VEuPathDB" id="VectorBase:HLOH_048679"/>
<dbReference type="EMBL" id="JABSTR010000009">
    <property type="protein sequence ID" value="KAH9378791.1"/>
    <property type="molecule type" value="Genomic_DNA"/>
</dbReference>
<organism evidence="1 2">
    <name type="scientific">Haemaphysalis longicornis</name>
    <name type="common">Bush tick</name>
    <dbReference type="NCBI Taxonomy" id="44386"/>
    <lineage>
        <taxon>Eukaryota</taxon>
        <taxon>Metazoa</taxon>
        <taxon>Ecdysozoa</taxon>
        <taxon>Arthropoda</taxon>
        <taxon>Chelicerata</taxon>
        <taxon>Arachnida</taxon>
        <taxon>Acari</taxon>
        <taxon>Parasitiformes</taxon>
        <taxon>Ixodida</taxon>
        <taxon>Ixodoidea</taxon>
        <taxon>Ixodidae</taxon>
        <taxon>Haemaphysalinae</taxon>
        <taxon>Haemaphysalis</taxon>
    </lineage>
</organism>
<evidence type="ECO:0000313" key="1">
    <source>
        <dbReference type="EMBL" id="KAH9378791.1"/>
    </source>
</evidence>
<name>A0A9J6GWQ6_HAELO</name>
<accession>A0A9J6GWQ6</accession>
<dbReference type="Proteomes" id="UP000821853">
    <property type="component" value="Unassembled WGS sequence"/>
</dbReference>
<dbReference type="AlphaFoldDB" id="A0A9J6GWQ6"/>
<comment type="caution">
    <text evidence="1">The sequence shown here is derived from an EMBL/GenBank/DDBJ whole genome shotgun (WGS) entry which is preliminary data.</text>
</comment>
<sequence length="114" mass="13104">MKVSRAAQKFSAPKLVTLEFLQKNPQCHRDASQYQDSTATITFIKMVAQSYYLHNIGTVKPRGQDEQPLVLTEDERISWLEVDFVRYVEGLQLEAHQGDVRCNTLHNEVNSHTN</sequence>
<protein>
    <submittedName>
        <fullName evidence="1">Uncharacterized protein</fullName>
    </submittedName>
</protein>
<reference evidence="1 2" key="1">
    <citation type="journal article" date="2020" name="Cell">
        <title>Large-Scale Comparative Analyses of Tick Genomes Elucidate Their Genetic Diversity and Vector Capacities.</title>
        <authorList>
            <consortium name="Tick Genome and Microbiome Consortium (TIGMIC)"/>
            <person name="Jia N."/>
            <person name="Wang J."/>
            <person name="Shi W."/>
            <person name="Du L."/>
            <person name="Sun Y."/>
            <person name="Zhan W."/>
            <person name="Jiang J.F."/>
            <person name="Wang Q."/>
            <person name="Zhang B."/>
            <person name="Ji P."/>
            <person name="Bell-Sakyi L."/>
            <person name="Cui X.M."/>
            <person name="Yuan T.T."/>
            <person name="Jiang B.G."/>
            <person name="Yang W.F."/>
            <person name="Lam T.T."/>
            <person name="Chang Q.C."/>
            <person name="Ding S.J."/>
            <person name="Wang X.J."/>
            <person name="Zhu J.G."/>
            <person name="Ruan X.D."/>
            <person name="Zhao L."/>
            <person name="Wei J.T."/>
            <person name="Ye R.Z."/>
            <person name="Que T.C."/>
            <person name="Du C.H."/>
            <person name="Zhou Y.H."/>
            <person name="Cheng J.X."/>
            <person name="Dai P.F."/>
            <person name="Guo W.B."/>
            <person name="Han X.H."/>
            <person name="Huang E.J."/>
            <person name="Li L.F."/>
            <person name="Wei W."/>
            <person name="Gao Y.C."/>
            <person name="Liu J.Z."/>
            <person name="Shao H.Z."/>
            <person name="Wang X."/>
            <person name="Wang C.C."/>
            <person name="Yang T.C."/>
            <person name="Huo Q.B."/>
            <person name="Li W."/>
            <person name="Chen H.Y."/>
            <person name="Chen S.E."/>
            <person name="Zhou L.G."/>
            <person name="Ni X.B."/>
            <person name="Tian J.H."/>
            <person name="Sheng Y."/>
            <person name="Liu T."/>
            <person name="Pan Y.S."/>
            <person name="Xia L.Y."/>
            <person name="Li J."/>
            <person name="Zhao F."/>
            <person name="Cao W.C."/>
        </authorList>
    </citation>
    <scope>NUCLEOTIDE SEQUENCE [LARGE SCALE GENOMIC DNA]</scope>
    <source>
        <strain evidence="1">HaeL-2018</strain>
    </source>
</reference>
<gene>
    <name evidence="1" type="ORF">HPB48_018949</name>
</gene>
<evidence type="ECO:0000313" key="2">
    <source>
        <dbReference type="Proteomes" id="UP000821853"/>
    </source>
</evidence>
<proteinExistence type="predicted"/>
<keyword evidence="2" id="KW-1185">Reference proteome</keyword>